<feature type="region of interest" description="Disordered" evidence="8">
    <location>
        <begin position="1714"/>
        <end position="1896"/>
    </location>
</feature>
<feature type="domain" description="Protein kinase" evidence="9">
    <location>
        <begin position="1413"/>
        <end position="1709"/>
    </location>
</feature>
<gene>
    <name evidence="10" type="ORF">D0868_02679</name>
</gene>
<dbReference type="Gene3D" id="3.30.200.20">
    <property type="entry name" value="Phosphorylase Kinase, domain 1"/>
    <property type="match status" value="1"/>
</dbReference>
<feature type="compositionally biased region" description="Polar residues" evidence="8">
    <location>
        <begin position="388"/>
        <end position="419"/>
    </location>
</feature>
<keyword evidence="3" id="KW-0808">Transferase</keyword>
<dbReference type="EMBL" id="QWIK01000140">
    <property type="protein sequence ID" value="RMY12242.1"/>
    <property type="molecule type" value="Genomic_DNA"/>
</dbReference>
<feature type="region of interest" description="Disordered" evidence="8">
    <location>
        <begin position="1"/>
        <end position="959"/>
    </location>
</feature>
<feature type="compositionally biased region" description="Polar residues" evidence="8">
    <location>
        <begin position="262"/>
        <end position="273"/>
    </location>
</feature>
<feature type="binding site" evidence="7">
    <location>
        <position position="1442"/>
    </location>
    <ligand>
        <name>ATP</name>
        <dbReference type="ChEBI" id="CHEBI:30616"/>
    </ligand>
</feature>
<feature type="compositionally biased region" description="Polar residues" evidence="8">
    <location>
        <begin position="776"/>
        <end position="805"/>
    </location>
</feature>
<feature type="compositionally biased region" description="Polar residues" evidence="8">
    <location>
        <begin position="341"/>
        <end position="364"/>
    </location>
</feature>
<feature type="compositionally biased region" description="Low complexity" evidence="8">
    <location>
        <begin position="1050"/>
        <end position="1062"/>
    </location>
</feature>
<dbReference type="GO" id="GO:0005524">
    <property type="term" value="F:ATP binding"/>
    <property type="evidence" value="ECO:0007669"/>
    <property type="project" value="UniProtKB-UniRule"/>
</dbReference>
<feature type="compositionally biased region" description="Low complexity" evidence="8">
    <location>
        <begin position="62"/>
        <end position="73"/>
    </location>
</feature>
<feature type="compositionally biased region" description="Polar residues" evidence="8">
    <location>
        <begin position="708"/>
        <end position="717"/>
    </location>
</feature>
<evidence type="ECO:0000259" key="9">
    <source>
        <dbReference type="PROSITE" id="PS50011"/>
    </source>
</evidence>
<feature type="compositionally biased region" description="Basic residues" evidence="8">
    <location>
        <begin position="108"/>
        <end position="124"/>
    </location>
</feature>
<evidence type="ECO:0000313" key="11">
    <source>
        <dbReference type="Proteomes" id="UP000282582"/>
    </source>
</evidence>
<feature type="compositionally biased region" description="Basic and acidic residues" evidence="8">
    <location>
        <begin position="17"/>
        <end position="29"/>
    </location>
</feature>
<feature type="compositionally biased region" description="Low complexity" evidence="8">
    <location>
        <begin position="639"/>
        <end position="659"/>
    </location>
</feature>
<feature type="compositionally biased region" description="Low complexity" evidence="8">
    <location>
        <begin position="1790"/>
        <end position="1803"/>
    </location>
</feature>
<keyword evidence="5" id="KW-0418">Kinase</keyword>
<evidence type="ECO:0000256" key="8">
    <source>
        <dbReference type="SAM" id="MobiDB-lite"/>
    </source>
</evidence>
<keyword evidence="6 7" id="KW-0067">ATP-binding</keyword>
<feature type="compositionally biased region" description="Polar residues" evidence="8">
    <location>
        <begin position="215"/>
        <end position="229"/>
    </location>
</feature>
<dbReference type="Gene3D" id="1.10.510.10">
    <property type="entry name" value="Transferase(Phosphotransferase) domain 1"/>
    <property type="match status" value="1"/>
</dbReference>
<feature type="compositionally biased region" description="Polar residues" evidence="8">
    <location>
        <begin position="1036"/>
        <end position="1046"/>
    </location>
</feature>
<evidence type="ECO:0000256" key="3">
    <source>
        <dbReference type="ARBA" id="ARBA00022679"/>
    </source>
</evidence>
<feature type="compositionally biased region" description="Polar residues" evidence="8">
    <location>
        <begin position="666"/>
        <end position="684"/>
    </location>
</feature>
<evidence type="ECO:0000256" key="5">
    <source>
        <dbReference type="ARBA" id="ARBA00022777"/>
    </source>
</evidence>
<dbReference type="CDD" id="cd14210">
    <property type="entry name" value="PKc_DYRK"/>
    <property type="match status" value="1"/>
</dbReference>
<feature type="compositionally biased region" description="Basic and acidic residues" evidence="8">
    <location>
        <begin position="857"/>
        <end position="877"/>
    </location>
</feature>
<feature type="compositionally biased region" description="Basic and acidic residues" evidence="8">
    <location>
        <begin position="761"/>
        <end position="770"/>
    </location>
</feature>
<dbReference type="InterPro" id="IPR000719">
    <property type="entry name" value="Prot_kinase_dom"/>
</dbReference>
<feature type="compositionally biased region" description="Polar residues" evidence="8">
    <location>
        <begin position="610"/>
        <end position="620"/>
    </location>
</feature>
<comment type="similarity">
    <text evidence="1">Belongs to the protein kinase superfamily. CMGC Ser/Thr protein kinase family. MNB/DYRK subfamily.</text>
</comment>
<dbReference type="GO" id="GO:0005856">
    <property type="term" value="C:cytoskeleton"/>
    <property type="evidence" value="ECO:0007669"/>
    <property type="project" value="TreeGrafter"/>
</dbReference>
<feature type="compositionally biased region" description="Low complexity" evidence="8">
    <location>
        <begin position="1866"/>
        <end position="1879"/>
    </location>
</feature>
<dbReference type="VEuPathDB" id="FungiDB:BTJ68_01899"/>
<evidence type="ECO:0000256" key="2">
    <source>
        <dbReference type="ARBA" id="ARBA00022527"/>
    </source>
</evidence>
<dbReference type="SMART" id="SM00220">
    <property type="entry name" value="S_TKc"/>
    <property type="match status" value="1"/>
</dbReference>
<dbReference type="SUPFAM" id="SSF56112">
    <property type="entry name" value="Protein kinase-like (PK-like)"/>
    <property type="match status" value="1"/>
</dbReference>
<feature type="compositionally biased region" description="Polar residues" evidence="8">
    <location>
        <begin position="881"/>
        <end position="891"/>
    </location>
</feature>
<feature type="compositionally biased region" description="Low complexity" evidence="8">
    <location>
        <begin position="734"/>
        <end position="748"/>
    </location>
</feature>
<evidence type="ECO:0000313" key="10">
    <source>
        <dbReference type="EMBL" id="RMY12242.1"/>
    </source>
</evidence>
<dbReference type="PROSITE" id="PS00108">
    <property type="entry name" value="PROTEIN_KINASE_ST"/>
    <property type="match status" value="1"/>
</dbReference>
<sequence length="1896" mass="200745">MDIATRLQPRARAQGHLSREKTSAPHDDSGGESADSLSNQRAAKYARTGNATDTADVHAFRKPSAPASASKAAGQGGERTPSITTRRKPTLRENVRVPSGPRELPRSPSKRIGSHTHPHPHSHSHSASNSNPNPTPTPPASTPTTAEPQPAAANSRSFLNNHSLPPTSKFSEPRGRLPSAQQPQHSSTDETDSPTTPAEKAHDGFDFVPTMNFDDFQSSITDPNWTSPLLSEFPTHSGGRALPKEPEPKTTQRADTMPRGPGTSSLQAKVTTGSRDRQENDGSQAPEGKQGGHSRSVSFRKKLVSGQPSAAKNQTLQQKAQDQSLPPSTSQPHLSVRTKRQNTMPSSTTTPSLHATPQAGNSASRAPRKSITGSAALSNAMGERHVGGSTQASVLTSNVSSDAAPPNQQSGPTRTTSLSKSRHPNFHHANSAENQGLPRLAPSAANTQSRAARVKSMQPPPRDANAATNFNLNPDTPDRADRAGRGAKSQGSRDRALTPSSGNSASKRQSTVSGRASGLGARTISPTDARRIKRMSMANAPPMPMPSANLPKAPGPPTPNEDSQHNSAWPAKAPGAADVPRVAQPSPSFIPRRTSNISGSARASPERATQFPNLPSTVQSAWPEGAVGGVTARQTRPGSLSSKSSYQSLLSRDNSSSRLPTPKPRSGSTASLSRQDNQFMTQSQDDNELVPPVPAIPKAYESPKEYDSSQYFPSPSAKSLGLGVESSDFDSRGSLLPPSAPATANPSPRGSLELTRQSGTEGKRSGEFNRGHKRQSTLGVPSTALPSSGAATTAGSRMASTSSRPQPDPAGRRNNNLQPLRLPPLNLMPLSNKFSSATSQQQQQQQVPKTPASLPHPTKEVEQRAEYHTAHTPEPRRMATKTPSTPMTASKATFWKRHDEAAKGLRSSSSHHALRDAAGGFEDPGMSTRFFDDSSDPDTAGGVGVGGKRGSGMPISGKKLGRGITPFASGSLPKGAGEFAKLQARAASGDYSGAYSGGNGSIGDDYDLGVFAEHLNLRGAKQRQDPGAMARPKTSGHVSTTQTSAKVGTPSSSESPVVEQPPARLLPEVPGGKKEGGGLRRKLSLGWRRSSSKAAQHPEHKNANQTGQPSPAMPTADTASLADRAEKQREQKANEAGDKISIAQQRRSQMPPPPTTKAGGLPTSQTWSGDVSNLQASQMLQVGGTGSARPSLDETKRKSTIDSPQQNAVNGEAEQPIQQHPVAAKTRALHSEHGPQPVTSSGNRATSWANFGAGAQSGQRSAINGTSIAKPATAPKHNKTASSTISAIVKDKDDFSADDEMKRLSQKRRDVDVAAKETEALKARATARPPMSPLSCLHDRHCALNIFERGEIVDYDKDGVFFTGTRNAKKIIGSLTSPMGATPSDGSKNGNYGYDDERGDYNIVLGDHLAYRYEVIDVLGKGSFGQVVRCVDHKDGGVVAVKIIRNKKRFHQQALVEVGILGRLGEWDPDGSYATLSITGSFYFRNHLCIVTPCLSINLYELIRAHNFTGFSLPLIRRFSRQLLACLILLQQKRIIHCDLKPENILLCEARKADVRVIDFGSSCKEEEKVYTYIQSRFYRSPEVILGSSYGLGIDMWSFGCILAELWTGYPLFPGENEQEQLACIMEIFGPPDRHLVERCTRKKLFFDSVGKPRVTVSSKGRRRRPSSKTLAQALKTDDDAFVDFIARCLRWDPDRRMKPSEAISHPFITNMTMNARPGIPDEARRAARARSTAAGPTAAAVANGTNAPASSPVKRNAFAQQAQTTPAISKTKASGLPESSTPQTSTIRSINPPASASAANAPQPSPSKPTPSVGGGGGGGGGGRRQSLAPSIGNAAASTAAGSKRGANGAVLTGGGLMPGQRNPSGNMAAAAASASMSHGGGAGAGNASTSRWRA</sequence>
<dbReference type="Pfam" id="PF00069">
    <property type="entry name" value="Pkinase"/>
    <property type="match status" value="1"/>
</dbReference>
<feature type="compositionally biased region" description="Polar residues" evidence="8">
    <location>
        <begin position="306"/>
        <end position="333"/>
    </location>
</feature>
<dbReference type="PANTHER" id="PTHR24058:SF22">
    <property type="entry name" value="DUAL SPECIFICITY TYROSINE-PHOSPHORYLATION-REGULATED KINASE 4"/>
    <property type="match status" value="1"/>
</dbReference>
<feature type="compositionally biased region" description="Basic and acidic residues" evidence="8">
    <location>
        <begin position="1123"/>
        <end position="1138"/>
    </location>
</feature>
<keyword evidence="2" id="KW-0723">Serine/threonine-protein kinase</keyword>
<reference evidence="10 11" key="1">
    <citation type="journal article" date="2018" name="BMC Genomics">
        <title>Genomic evidence for intraspecific hybridization in a clonal and extremely halotolerant yeast.</title>
        <authorList>
            <person name="Gostincar C."/>
            <person name="Stajich J.E."/>
            <person name="Zupancic J."/>
            <person name="Zalar P."/>
            <person name="Gunde-Cimerman N."/>
        </authorList>
    </citation>
    <scope>NUCLEOTIDE SEQUENCE [LARGE SCALE GENOMIC DNA]</scope>
    <source>
        <strain evidence="10 11">EXF-6654</strain>
    </source>
</reference>
<organism evidence="10 11">
    <name type="scientific">Hortaea werneckii</name>
    <name type="common">Black yeast</name>
    <name type="synonym">Cladosporium werneckii</name>
    <dbReference type="NCBI Taxonomy" id="91943"/>
    <lineage>
        <taxon>Eukaryota</taxon>
        <taxon>Fungi</taxon>
        <taxon>Dikarya</taxon>
        <taxon>Ascomycota</taxon>
        <taxon>Pezizomycotina</taxon>
        <taxon>Dothideomycetes</taxon>
        <taxon>Dothideomycetidae</taxon>
        <taxon>Mycosphaerellales</taxon>
        <taxon>Teratosphaeriaceae</taxon>
        <taxon>Hortaea</taxon>
    </lineage>
</organism>
<dbReference type="Proteomes" id="UP000282582">
    <property type="component" value="Unassembled WGS sequence"/>
</dbReference>
<dbReference type="InterPro" id="IPR008271">
    <property type="entry name" value="Ser/Thr_kinase_AS"/>
</dbReference>
<accession>A0A3M6ZAY1</accession>
<evidence type="ECO:0000256" key="1">
    <source>
        <dbReference type="ARBA" id="ARBA00008867"/>
    </source>
</evidence>
<dbReference type="GO" id="GO:0005737">
    <property type="term" value="C:cytoplasm"/>
    <property type="evidence" value="ECO:0007669"/>
    <property type="project" value="TreeGrafter"/>
</dbReference>
<keyword evidence="4 7" id="KW-0547">Nucleotide-binding</keyword>
<dbReference type="InterPro" id="IPR050494">
    <property type="entry name" value="Ser_Thr_dual-spec_kinase"/>
</dbReference>
<feature type="compositionally biased region" description="Low complexity" evidence="8">
    <location>
        <begin position="1730"/>
        <end position="1751"/>
    </location>
</feature>
<comment type="caution">
    <text evidence="10">The sequence shown here is derived from an EMBL/GenBank/DDBJ whole genome shotgun (WGS) entry which is preliminary data.</text>
</comment>
<feature type="compositionally biased region" description="Polar residues" evidence="8">
    <location>
        <begin position="498"/>
        <end position="514"/>
    </location>
</feature>
<feature type="region of interest" description="Disordered" evidence="8">
    <location>
        <begin position="1017"/>
        <end position="1169"/>
    </location>
</feature>
<dbReference type="PANTHER" id="PTHR24058">
    <property type="entry name" value="DUAL SPECIFICITY PROTEIN KINASE"/>
    <property type="match status" value="1"/>
</dbReference>
<proteinExistence type="inferred from homology"/>
<evidence type="ECO:0000256" key="7">
    <source>
        <dbReference type="PROSITE-ProRule" id="PRU10141"/>
    </source>
</evidence>
<feature type="compositionally biased region" description="Polar residues" evidence="8">
    <location>
        <begin position="155"/>
        <end position="170"/>
    </location>
</feature>
<feature type="compositionally biased region" description="Low complexity" evidence="8">
    <location>
        <begin position="142"/>
        <end position="154"/>
    </location>
</feature>
<feature type="compositionally biased region" description="Polar residues" evidence="8">
    <location>
        <begin position="1759"/>
        <end position="1789"/>
    </location>
</feature>
<feature type="compositionally biased region" description="Gly residues" evidence="8">
    <location>
        <begin position="941"/>
        <end position="950"/>
    </location>
</feature>
<feature type="compositionally biased region" description="Gly residues" evidence="8">
    <location>
        <begin position="1814"/>
        <end position="1825"/>
    </location>
</feature>
<feature type="compositionally biased region" description="Low complexity" evidence="8">
    <location>
        <begin position="812"/>
        <end position="830"/>
    </location>
</feature>
<dbReference type="InterPro" id="IPR017441">
    <property type="entry name" value="Protein_kinase_ATP_BS"/>
</dbReference>
<protein>
    <recommendedName>
        <fullName evidence="9">Protein kinase domain-containing protein</fullName>
    </recommendedName>
</protein>
<name>A0A3M6ZAY1_HORWE</name>
<feature type="compositionally biased region" description="Low complexity" evidence="8">
    <location>
        <begin position="1084"/>
        <end position="1093"/>
    </location>
</feature>
<dbReference type="GO" id="GO:0004674">
    <property type="term" value="F:protein serine/threonine kinase activity"/>
    <property type="evidence" value="ECO:0007669"/>
    <property type="project" value="UniProtKB-KW"/>
</dbReference>
<feature type="compositionally biased region" description="Basic and acidic residues" evidence="8">
    <location>
        <begin position="242"/>
        <end position="252"/>
    </location>
</feature>
<feature type="compositionally biased region" description="Basic and acidic residues" evidence="8">
    <location>
        <begin position="1191"/>
        <end position="1200"/>
    </location>
</feature>
<dbReference type="PROSITE" id="PS00107">
    <property type="entry name" value="PROTEIN_KINASE_ATP"/>
    <property type="match status" value="1"/>
</dbReference>
<dbReference type="InterPro" id="IPR011009">
    <property type="entry name" value="Kinase-like_dom_sf"/>
</dbReference>
<evidence type="ECO:0000256" key="4">
    <source>
        <dbReference type="ARBA" id="ARBA00022741"/>
    </source>
</evidence>
<evidence type="ECO:0000256" key="6">
    <source>
        <dbReference type="ARBA" id="ARBA00022840"/>
    </source>
</evidence>
<feature type="region of interest" description="Disordered" evidence="8">
    <location>
        <begin position="1182"/>
        <end position="1245"/>
    </location>
</feature>
<dbReference type="PROSITE" id="PS50011">
    <property type="entry name" value="PROTEIN_KINASE_DOM"/>
    <property type="match status" value="1"/>
</dbReference>